<protein>
    <submittedName>
        <fullName evidence="2">Uncharacterized protein</fullName>
    </submittedName>
</protein>
<dbReference type="GeneID" id="4846376"/>
<accession>A0AAX3E8U5</accession>
<organism evidence="2 3">
    <name type="scientific">Methanoculleus submarinus</name>
    <dbReference type="NCBI Taxonomy" id="204050"/>
    <lineage>
        <taxon>Archaea</taxon>
        <taxon>Methanobacteriati</taxon>
        <taxon>Methanobacteriota</taxon>
        <taxon>Stenosarchaea group</taxon>
        <taxon>Methanomicrobia</taxon>
        <taxon>Methanomicrobiales</taxon>
        <taxon>Methanomicrobiaceae</taxon>
        <taxon>Methanoculleus</taxon>
    </lineage>
</organism>
<evidence type="ECO:0000313" key="3">
    <source>
        <dbReference type="Proteomes" id="UP001156196"/>
    </source>
</evidence>
<feature type="region of interest" description="Disordered" evidence="1">
    <location>
        <begin position="343"/>
        <end position="366"/>
    </location>
</feature>
<dbReference type="KEGG" id="msum:OH143_12190"/>
<sequence length="366" mass="42233">MDKLKEKYKAYSIPSARERIGDALEEDKKHHTLVKQCAKSFAQTNLSQRSGYEFYFAEPLIEFGSAKKGNHTFDLFLYNEGENRAIFVECKSSITDVRKTLKEVGLSRDLVLEKTDYLSDTIDIELDPNRFEYVLCINEKDKMKIIESMKAQGQKPHPKYDINLIKVWVYAPRSQLIQLLLECSHENSALNEMLQAGFGDQDLHQQYELPYCYSTNPYRLIQLAIIGECYRKNLFEDGIEDPKIIQKSAVLSTLMNNVSLGVSEDQKKRMVMEKLRIVLEYGQKYQLFDEVGADAIRLNCRGSKLRAVLENIDAKFIDRWVDEKASAEGEKLALEDYRKNAMRNQSTLSQFPKKDDTSVEGERSDP</sequence>
<dbReference type="AlphaFoldDB" id="A0AAX3E8U5"/>
<proteinExistence type="predicted"/>
<gene>
    <name evidence="2" type="ORF">OH143_12190</name>
</gene>
<reference evidence="2" key="1">
    <citation type="submission" date="2022-10" db="EMBL/GenBank/DDBJ databases">
        <title>Complete genome of Methanoculleus submarinus DSM 15122.</title>
        <authorList>
            <person name="Chen S.-C."/>
            <person name="Lai S.-J."/>
            <person name="You Y.-T."/>
        </authorList>
    </citation>
    <scope>NUCLEOTIDE SEQUENCE</scope>
    <source>
        <strain evidence="2">DSM 15122</strain>
    </source>
</reference>
<dbReference type="Proteomes" id="UP001156196">
    <property type="component" value="Chromosome"/>
</dbReference>
<evidence type="ECO:0000313" key="2">
    <source>
        <dbReference type="EMBL" id="UYU18443.1"/>
    </source>
</evidence>
<evidence type="ECO:0000256" key="1">
    <source>
        <dbReference type="SAM" id="MobiDB-lite"/>
    </source>
</evidence>
<dbReference type="EMBL" id="CP109831">
    <property type="protein sequence ID" value="UYU18443.1"/>
    <property type="molecule type" value="Genomic_DNA"/>
</dbReference>
<feature type="compositionally biased region" description="Basic and acidic residues" evidence="1">
    <location>
        <begin position="352"/>
        <end position="366"/>
    </location>
</feature>
<dbReference type="RefSeq" id="WP_143706328.1">
    <property type="nucleotide sequence ID" value="NZ_CP109831.1"/>
</dbReference>
<name>A0AAX3E8U5_9EURY</name>
<keyword evidence="3" id="KW-1185">Reference proteome</keyword>